<keyword evidence="3 7" id="KW-0378">Hydrolase</keyword>
<dbReference type="SUPFAM" id="SSF56420">
    <property type="entry name" value="Peptide deformylase"/>
    <property type="match status" value="1"/>
</dbReference>
<dbReference type="PRINTS" id="PR01576">
    <property type="entry name" value="PDEFORMYLASE"/>
</dbReference>
<dbReference type="Gene3D" id="3.90.45.10">
    <property type="entry name" value="Peptide deformylase"/>
    <property type="match status" value="1"/>
</dbReference>
<dbReference type="CDD" id="cd00487">
    <property type="entry name" value="Pep_deformylase"/>
    <property type="match status" value="1"/>
</dbReference>
<dbReference type="GO" id="GO:0006412">
    <property type="term" value="P:translation"/>
    <property type="evidence" value="ECO:0007669"/>
    <property type="project" value="UniProtKB-KW"/>
</dbReference>
<dbReference type="OrthoDB" id="276063at2759"/>
<comment type="caution">
    <text evidence="8">The sequence shown here is derived from an EMBL/GenBank/DDBJ whole genome shotgun (WGS) entry which is preliminary data.</text>
</comment>
<dbReference type="AlphaFoldDB" id="A0A6S7IMN8"/>
<dbReference type="InterPro" id="IPR036821">
    <property type="entry name" value="Peptide_deformylase_sf"/>
</dbReference>
<evidence type="ECO:0000256" key="4">
    <source>
        <dbReference type="ARBA" id="ARBA00022917"/>
    </source>
</evidence>
<comment type="function">
    <text evidence="5 7">Removes the formyl group from the N-terminal Met of newly synthesized proteins.</text>
</comment>
<evidence type="ECO:0000256" key="5">
    <source>
        <dbReference type="ARBA" id="ARBA00037114"/>
    </source>
</evidence>
<evidence type="ECO:0000256" key="3">
    <source>
        <dbReference type="ARBA" id="ARBA00022801"/>
    </source>
</evidence>
<dbReference type="NCBIfam" id="NF001159">
    <property type="entry name" value="PRK00150.1-3"/>
    <property type="match status" value="1"/>
</dbReference>
<evidence type="ECO:0000256" key="6">
    <source>
        <dbReference type="ARBA" id="ARBA00048875"/>
    </source>
</evidence>
<dbReference type="PANTHER" id="PTHR10458">
    <property type="entry name" value="PEPTIDE DEFORMYLASE"/>
    <property type="match status" value="1"/>
</dbReference>
<dbReference type="Proteomes" id="UP001152795">
    <property type="component" value="Unassembled WGS sequence"/>
</dbReference>
<dbReference type="GO" id="GO:0042586">
    <property type="term" value="F:peptide deformylase activity"/>
    <property type="evidence" value="ECO:0007669"/>
    <property type="project" value="UniProtKB-EC"/>
</dbReference>
<evidence type="ECO:0000256" key="2">
    <source>
        <dbReference type="ARBA" id="ARBA00022723"/>
    </source>
</evidence>
<dbReference type="EC" id="3.5.1.88" evidence="7"/>
<evidence type="ECO:0000313" key="9">
    <source>
        <dbReference type="Proteomes" id="UP001152795"/>
    </source>
</evidence>
<name>A0A6S7IMN8_PARCT</name>
<dbReference type="PANTHER" id="PTHR10458:SF2">
    <property type="entry name" value="PEPTIDE DEFORMYLASE, MITOCHONDRIAL"/>
    <property type="match status" value="1"/>
</dbReference>
<organism evidence="8 9">
    <name type="scientific">Paramuricea clavata</name>
    <name type="common">Red gorgonian</name>
    <name type="synonym">Violescent sea-whip</name>
    <dbReference type="NCBI Taxonomy" id="317549"/>
    <lineage>
        <taxon>Eukaryota</taxon>
        <taxon>Metazoa</taxon>
        <taxon>Cnidaria</taxon>
        <taxon>Anthozoa</taxon>
        <taxon>Octocorallia</taxon>
        <taxon>Malacalcyonacea</taxon>
        <taxon>Plexauridae</taxon>
        <taxon>Paramuricea</taxon>
    </lineage>
</organism>
<gene>
    <name evidence="8" type="ORF">PACLA_8A026437</name>
</gene>
<evidence type="ECO:0000256" key="7">
    <source>
        <dbReference type="RuleBase" id="RU362111"/>
    </source>
</evidence>
<evidence type="ECO:0000256" key="1">
    <source>
        <dbReference type="ARBA" id="ARBA00010759"/>
    </source>
</evidence>
<comment type="similarity">
    <text evidence="1 7">Belongs to the polypeptide deformylase family.</text>
</comment>
<dbReference type="FunFam" id="3.90.45.10:FF:000003">
    <property type="entry name" value="Peptide deformylase"/>
    <property type="match status" value="1"/>
</dbReference>
<proteinExistence type="inferred from homology"/>
<dbReference type="GO" id="GO:0046872">
    <property type="term" value="F:metal ion binding"/>
    <property type="evidence" value="ECO:0007669"/>
    <property type="project" value="UniProtKB-KW"/>
</dbReference>
<keyword evidence="4 7" id="KW-0648">Protein biosynthesis</keyword>
<protein>
    <recommendedName>
        <fullName evidence="7">Peptide deformylase</fullName>
        <ecNumber evidence="7">3.5.1.88</ecNumber>
    </recommendedName>
</protein>
<dbReference type="InterPro" id="IPR023635">
    <property type="entry name" value="Peptide_deformylase"/>
</dbReference>
<dbReference type="GO" id="GO:0005739">
    <property type="term" value="C:mitochondrion"/>
    <property type="evidence" value="ECO:0007669"/>
    <property type="project" value="UniProtKB-ARBA"/>
</dbReference>
<sequence length="229" mass="26249">MFSATRRAKLFVKTVLESPKWLNILTRQQSSWMENLKSIIVGSNVPKVRQIGDPVLREVAQPVDPMTIHTAEFKKLLEVMIKTMREHQAVGIAAPQIGVGLQVFAMEHTREHMNRLKEMGFTLEDLRQKQMDIVPLKIFVNPELKITNSKMVAFREGCLSLEGFSGMVPRALEVEVRGLNENGEVVTWNASGWPARIVQHEVDHLRGNIYIDSMTYKSFMNNKWNDFVE</sequence>
<evidence type="ECO:0000313" key="8">
    <source>
        <dbReference type="EMBL" id="CAB4018956.1"/>
    </source>
</evidence>
<dbReference type="Pfam" id="PF01327">
    <property type="entry name" value="Pep_deformylase"/>
    <property type="match status" value="1"/>
</dbReference>
<keyword evidence="2 7" id="KW-0479">Metal-binding</keyword>
<keyword evidence="9" id="KW-1185">Reference proteome</keyword>
<dbReference type="HAMAP" id="MF_00163">
    <property type="entry name" value="Pep_deformylase"/>
    <property type="match status" value="1"/>
</dbReference>
<comment type="catalytic activity">
    <reaction evidence="6 7">
        <text>N-terminal N-formyl-L-methionyl-[peptide] + H2O = N-terminal L-methionyl-[peptide] + formate</text>
        <dbReference type="Rhea" id="RHEA:24420"/>
        <dbReference type="Rhea" id="RHEA-COMP:10639"/>
        <dbReference type="Rhea" id="RHEA-COMP:10640"/>
        <dbReference type="ChEBI" id="CHEBI:15377"/>
        <dbReference type="ChEBI" id="CHEBI:15740"/>
        <dbReference type="ChEBI" id="CHEBI:49298"/>
        <dbReference type="ChEBI" id="CHEBI:64731"/>
        <dbReference type="EC" id="3.5.1.88"/>
    </reaction>
</comment>
<accession>A0A6S7IMN8</accession>
<reference evidence="8" key="1">
    <citation type="submission" date="2020-04" db="EMBL/GenBank/DDBJ databases">
        <authorList>
            <person name="Alioto T."/>
            <person name="Alioto T."/>
            <person name="Gomez Garrido J."/>
        </authorList>
    </citation>
    <scope>NUCLEOTIDE SEQUENCE</scope>
    <source>
        <strain evidence="8">A484AB</strain>
    </source>
</reference>
<dbReference type="EMBL" id="CACRXK020010234">
    <property type="protein sequence ID" value="CAB4018956.1"/>
    <property type="molecule type" value="Genomic_DNA"/>
</dbReference>